<dbReference type="EMBL" id="FPHB01000008">
    <property type="protein sequence ID" value="SFV50027.1"/>
    <property type="molecule type" value="Genomic_DNA"/>
</dbReference>
<dbReference type="AlphaFoldDB" id="A0A1W1B997"/>
<feature type="transmembrane region" description="Helical" evidence="1">
    <location>
        <begin position="267"/>
        <end position="286"/>
    </location>
</feature>
<name>A0A1W1B997_9ZZZZ</name>
<evidence type="ECO:0000256" key="1">
    <source>
        <dbReference type="SAM" id="Phobius"/>
    </source>
</evidence>
<keyword evidence="1" id="KW-0472">Membrane</keyword>
<feature type="transmembrane region" description="Helical" evidence="1">
    <location>
        <begin position="12"/>
        <end position="33"/>
    </location>
</feature>
<accession>A0A1W1B997</accession>
<evidence type="ECO:0000313" key="2">
    <source>
        <dbReference type="EMBL" id="SFV50027.1"/>
    </source>
</evidence>
<keyword evidence="1" id="KW-0812">Transmembrane</keyword>
<sequence length="320" mass="37982">MKIAKKDKKSLLYKGIFLLLGGIALLFYLVNFIGVSEDFLPNFGKLASLVMIIFGIANIYNYDRYSQDYEAYFSIKDNVLKFEEKRYDIKGAFLSIRSLKKEDFYRVTLWIEKKEEKATTAFEDVVFNTDEMKQFLEMIKPYRKSQECLLDNEKRVKLFDDGFIFENREILYDEIEKFDTKLIKYNESNLYLDINIVLKNGDILDKRLNGGIKEYAKVIYARMKYEGADFFIKNCPKNDMDIYDWGITIVDVTVILMAYFGYELFEFLAIVMFFVTMLYLSARLDFSETAELCKEIQRLQKEDVYNSVYQEVKELYNQKI</sequence>
<proteinExistence type="predicted"/>
<feature type="transmembrane region" description="Helical" evidence="1">
    <location>
        <begin position="39"/>
        <end position="60"/>
    </location>
</feature>
<protein>
    <submittedName>
        <fullName evidence="2">Uncharacterized protein</fullName>
    </submittedName>
</protein>
<organism evidence="2">
    <name type="scientific">hydrothermal vent metagenome</name>
    <dbReference type="NCBI Taxonomy" id="652676"/>
    <lineage>
        <taxon>unclassified sequences</taxon>
        <taxon>metagenomes</taxon>
        <taxon>ecological metagenomes</taxon>
    </lineage>
</organism>
<keyword evidence="1" id="KW-1133">Transmembrane helix</keyword>
<gene>
    <name evidence="2" type="ORF">MNB_SM-7-231</name>
</gene>
<reference evidence="2" key="1">
    <citation type="submission" date="2016-10" db="EMBL/GenBank/DDBJ databases">
        <authorList>
            <person name="de Groot N.N."/>
        </authorList>
    </citation>
    <scope>NUCLEOTIDE SEQUENCE</scope>
</reference>